<dbReference type="Proteomes" id="UP001321582">
    <property type="component" value="Chromosome"/>
</dbReference>
<organism evidence="2 3">
    <name type="scientific">Haliovirga abyssi</name>
    <dbReference type="NCBI Taxonomy" id="2996794"/>
    <lineage>
        <taxon>Bacteria</taxon>
        <taxon>Fusobacteriati</taxon>
        <taxon>Fusobacteriota</taxon>
        <taxon>Fusobacteriia</taxon>
        <taxon>Fusobacteriales</taxon>
        <taxon>Haliovirgaceae</taxon>
        <taxon>Haliovirga</taxon>
    </lineage>
</organism>
<evidence type="ECO:0008006" key="4">
    <source>
        <dbReference type="Google" id="ProtNLM"/>
    </source>
</evidence>
<dbReference type="EMBL" id="AP027059">
    <property type="protein sequence ID" value="BDU50329.1"/>
    <property type="molecule type" value="Genomic_DNA"/>
</dbReference>
<evidence type="ECO:0000256" key="1">
    <source>
        <dbReference type="SAM" id="Phobius"/>
    </source>
</evidence>
<sequence length="260" mass="30598">MKKIISLIILLVVFSQSVFSSEKPIYIGDLIRLKISGDTSEKEIKNSFKDFEIEKIENIDGNYIIEFRSFNTGINKIKIGNKIIKIDVKTSLNKFKNKDVIENSLDNQNIKKPIPVTILLYISVLFLIILIIAYIVYRIIKRKKDKKMSPKEYFELILKNKSSKNSLEVWSFALKKYLEKKFNVNIFDKTQKETELELGKYDFFQNIREDILKWLEVAYNYKYQNISSDETEKEIMLNELKDIIDKLEKINIIQNGGKNV</sequence>
<proteinExistence type="predicted"/>
<keyword evidence="1" id="KW-0472">Membrane</keyword>
<dbReference type="AlphaFoldDB" id="A0AAU9D2V0"/>
<keyword evidence="1" id="KW-0812">Transmembrane</keyword>
<keyword evidence="3" id="KW-1185">Reference proteome</keyword>
<evidence type="ECO:0000313" key="2">
    <source>
        <dbReference type="EMBL" id="BDU50329.1"/>
    </source>
</evidence>
<feature type="transmembrane region" description="Helical" evidence="1">
    <location>
        <begin position="118"/>
        <end position="140"/>
    </location>
</feature>
<reference evidence="2 3" key="1">
    <citation type="submission" date="2022-11" db="EMBL/GenBank/DDBJ databases">
        <title>Haliovirga abyssi gen. nov., sp. nov., a mesophilic fermentative bacterium isolated from the Iheya North hydrothermal field and the proposal of Haliovirgaceae fam. nov.</title>
        <authorList>
            <person name="Miyazaki U."/>
            <person name="Tame A."/>
            <person name="Miyazaki J."/>
            <person name="Takai K."/>
            <person name="Sawayama S."/>
            <person name="Kitajima M."/>
            <person name="Okamoto A."/>
            <person name="Nakagawa S."/>
        </authorList>
    </citation>
    <scope>NUCLEOTIDE SEQUENCE [LARGE SCALE GENOMIC DNA]</scope>
    <source>
        <strain evidence="2 3">IC12</strain>
    </source>
</reference>
<dbReference type="KEGG" id="haby:HLVA_08980"/>
<name>A0AAU9D2V0_9FUSO</name>
<accession>A0AAU9D2V0</accession>
<protein>
    <recommendedName>
        <fullName evidence="4">DUF4381 domain-containing protein</fullName>
    </recommendedName>
</protein>
<dbReference type="RefSeq" id="WP_307905261.1">
    <property type="nucleotide sequence ID" value="NZ_AP027059.1"/>
</dbReference>
<gene>
    <name evidence="2" type="ORF">HLVA_08980</name>
</gene>
<keyword evidence="1" id="KW-1133">Transmembrane helix</keyword>
<evidence type="ECO:0000313" key="3">
    <source>
        <dbReference type="Proteomes" id="UP001321582"/>
    </source>
</evidence>